<evidence type="ECO:0000313" key="12">
    <source>
        <dbReference type="EMBL" id="HJD96928.1"/>
    </source>
</evidence>
<evidence type="ECO:0000313" key="13">
    <source>
        <dbReference type="Proteomes" id="UP000698963"/>
    </source>
</evidence>
<dbReference type="RefSeq" id="WP_304121564.1">
    <property type="nucleotide sequence ID" value="NZ_DYZA01000087.1"/>
</dbReference>
<dbReference type="CDD" id="cd03284">
    <property type="entry name" value="ABC_MutS1"/>
    <property type="match status" value="1"/>
</dbReference>
<dbReference type="InterPro" id="IPR007696">
    <property type="entry name" value="DNA_mismatch_repair_MutS_core"/>
</dbReference>
<feature type="domain" description="DNA mismatch repair proteins mutS family" evidence="11">
    <location>
        <begin position="711"/>
        <end position="727"/>
    </location>
</feature>
<evidence type="ECO:0000259" key="11">
    <source>
        <dbReference type="PROSITE" id="PS00486"/>
    </source>
</evidence>
<keyword evidence="5 9" id="KW-0067">ATP-binding</keyword>
<evidence type="ECO:0000256" key="8">
    <source>
        <dbReference type="ARBA" id="ARBA00024647"/>
    </source>
</evidence>
<keyword evidence="6 9" id="KW-0238">DNA-binding</keyword>
<evidence type="ECO:0000256" key="5">
    <source>
        <dbReference type="ARBA" id="ARBA00022840"/>
    </source>
</evidence>
<dbReference type="InterPro" id="IPR017261">
    <property type="entry name" value="DNA_mismatch_repair_MutS/MSH"/>
</dbReference>
<dbReference type="PANTHER" id="PTHR11361:SF34">
    <property type="entry name" value="DNA MISMATCH REPAIR PROTEIN MSH1, MITOCHONDRIAL"/>
    <property type="match status" value="1"/>
</dbReference>
<dbReference type="SMART" id="SM00533">
    <property type="entry name" value="MUTSd"/>
    <property type="match status" value="1"/>
</dbReference>
<protein>
    <recommendedName>
        <fullName evidence="2 9">DNA mismatch repair protein MutS</fullName>
    </recommendedName>
</protein>
<dbReference type="GO" id="GO:0006298">
    <property type="term" value="P:mismatch repair"/>
    <property type="evidence" value="ECO:0007669"/>
    <property type="project" value="UniProtKB-UniRule"/>
</dbReference>
<dbReference type="Gene3D" id="3.30.420.110">
    <property type="entry name" value="MutS, connector domain"/>
    <property type="match status" value="1"/>
</dbReference>
<keyword evidence="7 9" id="KW-0234">DNA repair</keyword>
<evidence type="ECO:0000256" key="6">
    <source>
        <dbReference type="ARBA" id="ARBA00023125"/>
    </source>
</evidence>
<dbReference type="Pfam" id="PF05192">
    <property type="entry name" value="MutS_III"/>
    <property type="match status" value="1"/>
</dbReference>
<evidence type="ECO:0000256" key="4">
    <source>
        <dbReference type="ARBA" id="ARBA00022763"/>
    </source>
</evidence>
<dbReference type="PIRSF" id="PIRSF037677">
    <property type="entry name" value="DNA_mis_repair_Msh6"/>
    <property type="match status" value="1"/>
</dbReference>
<dbReference type="InterPro" id="IPR005748">
    <property type="entry name" value="DNA_mismatch_repair_MutS"/>
</dbReference>
<dbReference type="Proteomes" id="UP000698963">
    <property type="component" value="Unassembled WGS sequence"/>
</dbReference>
<dbReference type="NCBIfam" id="NF003810">
    <property type="entry name" value="PRK05399.1"/>
    <property type="match status" value="1"/>
</dbReference>
<keyword evidence="3 9" id="KW-0547">Nucleotide-binding</keyword>
<dbReference type="SUPFAM" id="SSF48334">
    <property type="entry name" value="DNA repair protein MutS, domain III"/>
    <property type="match status" value="1"/>
</dbReference>
<sequence>MSDNAPRLTPMYRQYLEIKKEYPDALLFYRMGDFYELFFEDAETAARELQLALTSRSRDEGGVPMCGVPWHAAESYISQLVEKGFKIAVCDQVEDPKQAKGLVKRAVTRVVTGGTVLEDANLEAKAHTYLGAFLWDEAAGAGAFAWLDVSTGAWTGLQSPHKEELRQWVLKMAPRELLVPDKDEVPLSFTSTPGIQVVRLPARSHFELPQAKERVLAAQHVQEAAALGLEKSPQLMQACGALIAYLESMQKQDPAQLAPFRPLEKGRYLILDEVTERNLELFSRLDGKRGAGTLWAVMDHTCTPMGGRLLEERMRCPWRRLDPILRTQEAVEFFLARKDIRKALREALKNVYDMERLSTRIALNRCQPRDFAALRESLRALPAVRDALLLPEKGRFSTEDERRGETLPEALRLIVKKWVGMEDIAALLTRALKDDLPPQITEGGLFRPGYNAELDELLDLAEHGESRLQELLGEEQQKNSMPKLKLGYNHVFGYYFELSRAQQTSPIPEYFQRRQSLVNSDRFTTPALQELEEKMLTAAERRKSLEYRLYQELRATVAESRPRLAESASALARLDFWQGLAHAAEKNGWTKPELCEGQHLSIHQGRHPAVEAVVGRSAFIPNDLVMDEKRRLILITGPNMAGKSTVLRQTALIVLMAQMGSFVPASEARIGLVDRIFSRVGASDNLAQGQSTFMVEMMETARILRQAGRRSLVILDEIGRGTSTFDGLALAWAVVEELSRRAGGSIRTLFATHYHELTGLAQTLPGVCNMNIAIREWNGDIVFLRRLIPGPADKSYGIEVARLAGVPASVVQRARDILAQLEAARGKARVAKLETAILPGLQPRPVPPATAPAPVHEDHPLLDALRALNPDAMTPMDALKLLSDWKALWGSPSQ</sequence>
<dbReference type="GO" id="GO:0030983">
    <property type="term" value="F:mismatched DNA binding"/>
    <property type="evidence" value="ECO:0007669"/>
    <property type="project" value="InterPro"/>
</dbReference>
<dbReference type="SMART" id="SM00534">
    <property type="entry name" value="MUTSac"/>
    <property type="match status" value="1"/>
</dbReference>
<dbReference type="FunFam" id="3.40.50.300:FF:000870">
    <property type="entry name" value="MutS protein homolog 4"/>
    <property type="match status" value="1"/>
</dbReference>
<dbReference type="Pfam" id="PF05190">
    <property type="entry name" value="MutS_IV"/>
    <property type="match status" value="1"/>
</dbReference>
<dbReference type="InterPro" id="IPR036187">
    <property type="entry name" value="DNA_mismatch_repair_MutS_sf"/>
</dbReference>
<dbReference type="InterPro" id="IPR007860">
    <property type="entry name" value="DNA_mmatch_repair_MutS_con_dom"/>
</dbReference>
<evidence type="ECO:0000256" key="2">
    <source>
        <dbReference type="ARBA" id="ARBA00021982"/>
    </source>
</evidence>
<reference evidence="12" key="2">
    <citation type="submission" date="2021-09" db="EMBL/GenBank/DDBJ databases">
        <authorList>
            <person name="Gilroy R."/>
        </authorList>
    </citation>
    <scope>NUCLEOTIDE SEQUENCE</scope>
    <source>
        <strain evidence="12">ChiGjej2B2-19336</strain>
    </source>
</reference>
<dbReference type="Pfam" id="PF00488">
    <property type="entry name" value="MutS_V"/>
    <property type="match status" value="1"/>
</dbReference>
<dbReference type="NCBIfam" id="TIGR01070">
    <property type="entry name" value="mutS1"/>
    <property type="match status" value="1"/>
</dbReference>
<evidence type="ECO:0000256" key="10">
    <source>
        <dbReference type="RuleBase" id="RU003756"/>
    </source>
</evidence>
<dbReference type="Pfam" id="PF01624">
    <property type="entry name" value="MutS_I"/>
    <property type="match status" value="1"/>
</dbReference>
<name>A0A921AWA1_9BACT</name>
<organism evidence="12 13">
    <name type="scientific">Mailhella massiliensis</name>
    <dbReference type="NCBI Taxonomy" id="1903261"/>
    <lineage>
        <taxon>Bacteria</taxon>
        <taxon>Pseudomonadati</taxon>
        <taxon>Thermodesulfobacteriota</taxon>
        <taxon>Desulfovibrionia</taxon>
        <taxon>Desulfovibrionales</taxon>
        <taxon>Desulfovibrionaceae</taxon>
        <taxon>Mailhella</taxon>
    </lineage>
</organism>
<dbReference type="InterPro" id="IPR036678">
    <property type="entry name" value="MutS_con_dom_sf"/>
</dbReference>
<comment type="function">
    <text evidence="8 9">This protein is involved in the repair of mismatches in DNA. It is possible that it carries out the mismatch recognition step. This protein has a weak ATPase activity.</text>
</comment>
<keyword evidence="4 9" id="KW-0227">DNA damage</keyword>
<dbReference type="SUPFAM" id="SSF55271">
    <property type="entry name" value="DNA repair protein MutS, domain I"/>
    <property type="match status" value="1"/>
</dbReference>
<dbReference type="GO" id="GO:0005524">
    <property type="term" value="F:ATP binding"/>
    <property type="evidence" value="ECO:0007669"/>
    <property type="project" value="UniProtKB-UniRule"/>
</dbReference>
<proteinExistence type="inferred from homology"/>
<dbReference type="InterPro" id="IPR007695">
    <property type="entry name" value="DNA_mismatch_repair_MutS-lik_N"/>
</dbReference>
<dbReference type="GO" id="GO:0003684">
    <property type="term" value="F:damaged DNA binding"/>
    <property type="evidence" value="ECO:0007669"/>
    <property type="project" value="UniProtKB-UniRule"/>
</dbReference>
<evidence type="ECO:0000256" key="1">
    <source>
        <dbReference type="ARBA" id="ARBA00006271"/>
    </source>
</evidence>
<evidence type="ECO:0000256" key="7">
    <source>
        <dbReference type="ARBA" id="ARBA00023204"/>
    </source>
</evidence>
<evidence type="ECO:0000256" key="9">
    <source>
        <dbReference type="HAMAP-Rule" id="MF_00096"/>
    </source>
</evidence>
<dbReference type="HAMAP" id="MF_00096">
    <property type="entry name" value="MutS"/>
    <property type="match status" value="1"/>
</dbReference>
<dbReference type="SUPFAM" id="SSF53150">
    <property type="entry name" value="DNA repair protein MutS, domain II"/>
    <property type="match status" value="1"/>
</dbReference>
<dbReference type="GO" id="GO:0005829">
    <property type="term" value="C:cytosol"/>
    <property type="evidence" value="ECO:0007669"/>
    <property type="project" value="TreeGrafter"/>
</dbReference>
<dbReference type="Gene3D" id="6.10.140.430">
    <property type="match status" value="1"/>
</dbReference>
<dbReference type="InterPro" id="IPR045076">
    <property type="entry name" value="MutS"/>
</dbReference>
<dbReference type="Gene3D" id="1.10.1420.10">
    <property type="match status" value="2"/>
</dbReference>
<dbReference type="GO" id="GO:0140664">
    <property type="term" value="F:ATP-dependent DNA damage sensor activity"/>
    <property type="evidence" value="ECO:0007669"/>
    <property type="project" value="InterPro"/>
</dbReference>
<dbReference type="PANTHER" id="PTHR11361">
    <property type="entry name" value="DNA MISMATCH REPAIR PROTEIN MUTS FAMILY MEMBER"/>
    <property type="match status" value="1"/>
</dbReference>
<gene>
    <name evidence="9 12" type="primary">mutS</name>
    <name evidence="12" type="ORF">K8W16_04715</name>
</gene>
<accession>A0A921AWA1</accession>
<dbReference type="InterPro" id="IPR007861">
    <property type="entry name" value="DNA_mismatch_repair_MutS_clamp"/>
</dbReference>
<reference evidence="12" key="1">
    <citation type="journal article" date="2021" name="PeerJ">
        <title>Extensive microbial diversity within the chicken gut microbiome revealed by metagenomics and culture.</title>
        <authorList>
            <person name="Gilroy R."/>
            <person name="Ravi A."/>
            <person name="Getino M."/>
            <person name="Pursley I."/>
            <person name="Horton D.L."/>
            <person name="Alikhan N.F."/>
            <person name="Baker D."/>
            <person name="Gharbi K."/>
            <person name="Hall N."/>
            <person name="Watson M."/>
            <person name="Adriaenssens E.M."/>
            <person name="Foster-Nyarko E."/>
            <person name="Jarju S."/>
            <person name="Secka A."/>
            <person name="Antonio M."/>
            <person name="Oren A."/>
            <person name="Chaudhuri R.R."/>
            <person name="La Ragione R."/>
            <person name="Hildebrand F."/>
            <person name="Pallen M.J."/>
        </authorList>
    </citation>
    <scope>NUCLEOTIDE SEQUENCE</scope>
    <source>
        <strain evidence="12">ChiGjej2B2-19336</strain>
    </source>
</reference>
<dbReference type="InterPro" id="IPR027417">
    <property type="entry name" value="P-loop_NTPase"/>
</dbReference>
<dbReference type="AlphaFoldDB" id="A0A921AWA1"/>
<evidence type="ECO:0000256" key="3">
    <source>
        <dbReference type="ARBA" id="ARBA00022741"/>
    </source>
</evidence>
<feature type="binding site" evidence="9">
    <location>
        <begin position="637"/>
        <end position="644"/>
    </location>
    <ligand>
        <name>ATP</name>
        <dbReference type="ChEBI" id="CHEBI:30616"/>
    </ligand>
</feature>
<dbReference type="EMBL" id="DYZA01000087">
    <property type="protein sequence ID" value="HJD96928.1"/>
    <property type="molecule type" value="Genomic_DNA"/>
</dbReference>
<dbReference type="InterPro" id="IPR000432">
    <property type="entry name" value="DNA_mismatch_repair_MutS_C"/>
</dbReference>
<dbReference type="Pfam" id="PF05188">
    <property type="entry name" value="MutS_II"/>
    <property type="match status" value="1"/>
</dbReference>
<dbReference type="FunFam" id="1.10.1420.10:FF:000001">
    <property type="entry name" value="DNA mismatch repair protein MutS"/>
    <property type="match status" value="1"/>
</dbReference>
<dbReference type="Gene3D" id="3.40.50.300">
    <property type="entry name" value="P-loop containing nucleotide triphosphate hydrolases"/>
    <property type="match status" value="1"/>
</dbReference>
<dbReference type="Gene3D" id="3.40.1170.10">
    <property type="entry name" value="DNA repair protein MutS, domain I"/>
    <property type="match status" value="1"/>
</dbReference>
<dbReference type="PROSITE" id="PS00486">
    <property type="entry name" value="DNA_MISMATCH_REPAIR_2"/>
    <property type="match status" value="1"/>
</dbReference>
<dbReference type="FunFam" id="3.40.1170.10:FF:000001">
    <property type="entry name" value="DNA mismatch repair protein MutS"/>
    <property type="match status" value="1"/>
</dbReference>
<dbReference type="InterPro" id="IPR016151">
    <property type="entry name" value="DNA_mismatch_repair_MutS_N"/>
</dbReference>
<comment type="caution">
    <text evidence="12">The sequence shown here is derived from an EMBL/GenBank/DDBJ whole genome shotgun (WGS) entry which is preliminary data.</text>
</comment>
<dbReference type="SUPFAM" id="SSF52540">
    <property type="entry name" value="P-loop containing nucleoside triphosphate hydrolases"/>
    <property type="match status" value="1"/>
</dbReference>
<comment type="similarity">
    <text evidence="1 9 10">Belongs to the DNA mismatch repair MutS family.</text>
</comment>